<dbReference type="Gene3D" id="3.40.50.2300">
    <property type="match status" value="2"/>
</dbReference>
<dbReference type="Pfam" id="PF13458">
    <property type="entry name" value="Peripla_BP_6"/>
    <property type="match status" value="1"/>
</dbReference>
<evidence type="ECO:0000256" key="2">
    <source>
        <dbReference type="ARBA" id="ARBA00022729"/>
    </source>
</evidence>
<protein>
    <submittedName>
        <fullName evidence="5">ABC transporter substrate-binding protein</fullName>
    </submittedName>
</protein>
<organism evidence="5 6">
    <name type="scientific">Ottowia beijingensis</name>
    <dbReference type="NCBI Taxonomy" id="1207057"/>
    <lineage>
        <taxon>Bacteria</taxon>
        <taxon>Pseudomonadati</taxon>
        <taxon>Pseudomonadota</taxon>
        <taxon>Betaproteobacteria</taxon>
        <taxon>Burkholderiales</taxon>
        <taxon>Comamonadaceae</taxon>
        <taxon>Ottowia</taxon>
    </lineage>
</organism>
<dbReference type="InterPro" id="IPR028081">
    <property type="entry name" value="Leu-bd"/>
</dbReference>
<dbReference type="PANTHER" id="PTHR47235">
    <property type="entry name" value="BLR6548 PROTEIN"/>
    <property type="match status" value="1"/>
</dbReference>
<proteinExistence type="inferred from homology"/>
<dbReference type="Proteomes" id="UP000589716">
    <property type="component" value="Unassembled WGS sequence"/>
</dbReference>
<name>A0A853IMY6_9BURK</name>
<keyword evidence="6" id="KW-1185">Reference proteome</keyword>
<evidence type="ECO:0000313" key="6">
    <source>
        <dbReference type="Proteomes" id="UP000589716"/>
    </source>
</evidence>
<dbReference type="AlphaFoldDB" id="A0A853IMY6"/>
<comment type="caution">
    <text evidence="5">The sequence shown here is derived from an EMBL/GenBank/DDBJ whole genome shotgun (WGS) entry which is preliminary data.</text>
</comment>
<evidence type="ECO:0000313" key="5">
    <source>
        <dbReference type="EMBL" id="NZA01796.1"/>
    </source>
</evidence>
<dbReference type="PANTHER" id="PTHR47235:SF1">
    <property type="entry name" value="BLR6548 PROTEIN"/>
    <property type="match status" value="1"/>
</dbReference>
<keyword evidence="2 3" id="KW-0732">Signal</keyword>
<accession>A0A853IMY6</accession>
<gene>
    <name evidence="5" type="ORF">H0I39_08615</name>
</gene>
<dbReference type="InterPro" id="IPR028082">
    <property type="entry name" value="Peripla_BP_I"/>
</dbReference>
<comment type="similarity">
    <text evidence="1">Belongs to the leucine-binding protein family.</text>
</comment>
<reference evidence="5 6" key="1">
    <citation type="submission" date="2020-07" db="EMBL/GenBank/DDBJ databases">
        <authorList>
            <person name="Maaloum M."/>
        </authorList>
    </citation>
    <scope>NUCLEOTIDE SEQUENCE [LARGE SCALE GENOMIC DNA]</scope>
    <source>
        <strain evidence="5 6">GCS-AN-3</strain>
    </source>
</reference>
<evidence type="ECO:0000259" key="4">
    <source>
        <dbReference type="Pfam" id="PF13458"/>
    </source>
</evidence>
<feature type="signal peptide" evidence="3">
    <location>
        <begin position="1"/>
        <end position="25"/>
    </location>
</feature>
<dbReference type="RefSeq" id="WP_180550206.1">
    <property type="nucleotide sequence ID" value="NZ_JACCKX010000001.1"/>
</dbReference>
<sequence>MPSRKDTLRAAAACALLAWAGWLHAAEGVTAQQVLVGQSITLQGGKNAYGAAVMDGVRTYLDKINAQGGVHGRQVALGTLDDDSQAAKAEANARQLVEKDRVFVLFGSVEGGPSTAVMRVAVSHKVPFIGPMAGSPSLRVPHQPMVFPVRAEHKEEFRVLLEYAKMTGIQRVGFMRADSDTGQQHLKNVQALCQQLGLQLTADLPFKSDESDAQIAALAQRLGSSNTQLVFNHGGIGVYEKLIRQARQQGVKVQFSAVNSGATQLAANLGPLAQGMVVAQVVPSPWERKTAIAREYQDDFKQRHPGKAFSYGSLEGYITAKALVAALRLAGPQPTRESLVTGIEKAGQLELSGLRNSYRPGQHLGMQLVDLSLVNPQGRFVH</sequence>
<evidence type="ECO:0000256" key="3">
    <source>
        <dbReference type="SAM" id="SignalP"/>
    </source>
</evidence>
<evidence type="ECO:0000256" key="1">
    <source>
        <dbReference type="ARBA" id="ARBA00010062"/>
    </source>
</evidence>
<dbReference type="EMBL" id="JACCKX010000001">
    <property type="protein sequence ID" value="NZA01796.1"/>
    <property type="molecule type" value="Genomic_DNA"/>
</dbReference>
<feature type="chain" id="PRO_5032697566" evidence="3">
    <location>
        <begin position="26"/>
        <end position="382"/>
    </location>
</feature>
<dbReference type="SUPFAM" id="SSF53822">
    <property type="entry name" value="Periplasmic binding protein-like I"/>
    <property type="match status" value="1"/>
</dbReference>
<feature type="domain" description="Leucine-binding protein" evidence="4">
    <location>
        <begin position="36"/>
        <end position="366"/>
    </location>
</feature>
<dbReference type="CDD" id="cd06326">
    <property type="entry name" value="PBP1_ABC_ligand_binding-like"/>
    <property type="match status" value="1"/>
</dbReference>